<gene>
    <name evidence="2" type="ORF">SAMN05660703_2094</name>
</gene>
<dbReference type="Proteomes" id="UP000192360">
    <property type="component" value="Unassembled WGS sequence"/>
</dbReference>
<evidence type="ECO:0000256" key="1">
    <source>
        <dbReference type="SAM" id="Phobius"/>
    </source>
</evidence>
<feature type="transmembrane region" description="Helical" evidence="1">
    <location>
        <begin position="101"/>
        <end position="123"/>
    </location>
</feature>
<dbReference type="RefSeq" id="WP_200810831.1">
    <property type="nucleotide sequence ID" value="NZ_FWXO01000003.1"/>
</dbReference>
<feature type="transmembrane region" description="Helical" evidence="1">
    <location>
        <begin position="70"/>
        <end position="89"/>
    </location>
</feature>
<feature type="transmembrane region" description="Helical" evidence="1">
    <location>
        <begin position="39"/>
        <end position="58"/>
    </location>
</feature>
<accession>A0A1W2AP92</accession>
<protein>
    <submittedName>
        <fullName evidence="2">Uncharacterized membrane protein</fullName>
    </submittedName>
</protein>
<reference evidence="2 3" key="1">
    <citation type="submission" date="2017-04" db="EMBL/GenBank/DDBJ databases">
        <authorList>
            <person name="Afonso C.L."/>
            <person name="Miller P.J."/>
            <person name="Scott M.A."/>
            <person name="Spackman E."/>
            <person name="Goraichik I."/>
            <person name="Dimitrov K.M."/>
            <person name="Suarez D.L."/>
            <person name="Swayne D.E."/>
        </authorList>
    </citation>
    <scope>NUCLEOTIDE SEQUENCE [LARGE SCALE GENOMIC DNA]</scope>
    <source>
        <strain evidence="2 3">DSM 21164</strain>
    </source>
</reference>
<dbReference type="InterPro" id="IPR018750">
    <property type="entry name" value="DUF2306_membrane"/>
</dbReference>
<dbReference type="EMBL" id="FWXO01000003">
    <property type="protein sequence ID" value="SMC62350.1"/>
    <property type="molecule type" value="Genomic_DNA"/>
</dbReference>
<evidence type="ECO:0000313" key="3">
    <source>
        <dbReference type="Proteomes" id="UP000192360"/>
    </source>
</evidence>
<dbReference type="Pfam" id="PF10067">
    <property type="entry name" value="DUF2306"/>
    <property type="match status" value="1"/>
</dbReference>
<keyword evidence="1" id="KW-0812">Transmembrane</keyword>
<name>A0A1W2AP92_9FLAO</name>
<organism evidence="2 3">
    <name type="scientific">Cellulophaga tyrosinoxydans</name>
    <dbReference type="NCBI Taxonomy" id="504486"/>
    <lineage>
        <taxon>Bacteria</taxon>
        <taxon>Pseudomonadati</taxon>
        <taxon>Bacteroidota</taxon>
        <taxon>Flavobacteriia</taxon>
        <taxon>Flavobacteriales</taxon>
        <taxon>Flavobacteriaceae</taxon>
        <taxon>Cellulophaga</taxon>
    </lineage>
</organism>
<keyword evidence="1" id="KW-1133">Transmembrane helix</keyword>
<sequence>MTSYKILMLMHLATVTPCLIIGAYLLLFQKGTNKHRMIGKVYLALMFFTAFISLFLPAHVGRQFLHHFGWIHLFSLLTIYTVPTAIIAIKKGNIKSHKRKMILLYFGALIIAGGFTLMPGRYLHDIFFK</sequence>
<evidence type="ECO:0000313" key="2">
    <source>
        <dbReference type="EMBL" id="SMC62350.1"/>
    </source>
</evidence>
<dbReference type="AlphaFoldDB" id="A0A1W2AP92"/>
<keyword evidence="1" id="KW-0472">Membrane</keyword>
<proteinExistence type="predicted"/>
<keyword evidence="3" id="KW-1185">Reference proteome</keyword>
<feature type="transmembrane region" description="Helical" evidence="1">
    <location>
        <begin position="6"/>
        <end position="27"/>
    </location>
</feature>
<dbReference type="STRING" id="504486.SAMN05660703_2094"/>